<dbReference type="SMART" id="SM00382">
    <property type="entry name" value="AAA"/>
    <property type="match status" value="1"/>
</dbReference>
<dbReference type="PROSITE" id="PS51257">
    <property type="entry name" value="PROKAR_LIPOPROTEIN"/>
    <property type="match status" value="1"/>
</dbReference>
<dbReference type="InterPro" id="IPR027417">
    <property type="entry name" value="P-loop_NTPase"/>
</dbReference>
<proteinExistence type="predicted"/>
<dbReference type="InterPro" id="IPR036640">
    <property type="entry name" value="ABC1_TM_sf"/>
</dbReference>
<evidence type="ECO:0000259" key="9">
    <source>
        <dbReference type="PROSITE" id="PS50929"/>
    </source>
</evidence>
<evidence type="ECO:0000256" key="4">
    <source>
        <dbReference type="ARBA" id="ARBA00022840"/>
    </source>
</evidence>
<organism evidence="10 11">
    <name type="scientific">Bariatricus massiliensis</name>
    <dbReference type="NCBI Taxonomy" id="1745713"/>
    <lineage>
        <taxon>Bacteria</taxon>
        <taxon>Bacillati</taxon>
        <taxon>Bacillota</taxon>
        <taxon>Clostridia</taxon>
        <taxon>Lachnospirales</taxon>
        <taxon>Lachnospiraceae</taxon>
        <taxon>Bariatricus</taxon>
    </lineage>
</organism>
<sequence length="563" mass="62601">MIRKMRLPWHWIVIAFACNFLYNKVMLTLPTVTAGLMSGSTDNKVLWDALMFYVLFTIVLCADVALRSPARHVAARNVRRVIWKKMLHVRMEYYDQNDPSNLMSTITNDATLASEYLVGFLVGFLPTIYYMVVALRTISSYNIWLMLSVFLLLPVKILYAVFIGKWQYKTQFGVFQRIGGLTAYLAERVRNLTLIKTYTNEENELENGERASHHLFDANMKVNKLNCVITGLGTLIGMAQTIIVMVFGVVLLKKGTITIQQWVAFYMFSGTLSTAFSNVIDYWMQLKTIQGILVRTAKLLRAPEEDDPGKGRTDIQGTEICFEQVSFSYGDKKALTDISFKIPEGKTTAVIGLCGSGKSTTLSLLERFYEPQGGTVTVGGIPASQLALGGLRGQIGYVQQGADIFSGTVREAITYGLHDAVSDADIWKAAEKTGFADILRKWDAGLDTLVAPGGTSMSGGQRQKLVLTREFMRGADIILFDEPTSALDAAAAQMVQDTIFETFPDKTKIIVTHDLSLLERVDQILVLHNGVLEGCGNYRELYGKCEAFMELIAVCQSEKEAAQ</sequence>
<evidence type="ECO:0000256" key="7">
    <source>
        <dbReference type="SAM" id="Phobius"/>
    </source>
</evidence>
<evidence type="ECO:0000256" key="3">
    <source>
        <dbReference type="ARBA" id="ARBA00022741"/>
    </source>
</evidence>
<dbReference type="Pfam" id="PF00005">
    <property type="entry name" value="ABC_tran"/>
    <property type="match status" value="1"/>
</dbReference>
<dbReference type="RefSeq" id="WP_227183368.1">
    <property type="nucleotide sequence ID" value="NZ_JAJCIS010000002.1"/>
</dbReference>
<dbReference type="InterPro" id="IPR003593">
    <property type="entry name" value="AAA+_ATPase"/>
</dbReference>
<dbReference type="EMBL" id="JAJCIS010000002">
    <property type="protein sequence ID" value="MCB7386783.1"/>
    <property type="molecule type" value="Genomic_DNA"/>
</dbReference>
<evidence type="ECO:0000256" key="6">
    <source>
        <dbReference type="ARBA" id="ARBA00023136"/>
    </source>
</evidence>
<reference evidence="10 11" key="1">
    <citation type="submission" date="2021-10" db="EMBL/GenBank/DDBJ databases">
        <title>Collection of gut derived symbiotic bacterial strains cultured from healthy donors.</title>
        <authorList>
            <person name="Lin H."/>
            <person name="Littmann E."/>
            <person name="Kohout C."/>
            <person name="Pamer E.G."/>
        </authorList>
    </citation>
    <scope>NUCLEOTIDE SEQUENCE [LARGE SCALE GENOMIC DNA]</scope>
    <source>
        <strain evidence="10 11">DFI.1.165</strain>
    </source>
</reference>
<accession>A0ABS8DEF5</accession>
<dbReference type="PROSITE" id="PS50929">
    <property type="entry name" value="ABC_TM1F"/>
    <property type="match status" value="1"/>
</dbReference>
<evidence type="ECO:0000313" key="10">
    <source>
        <dbReference type="EMBL" id="MCB7386783.1"/>
    </source>
</evidence>
<dbReference type="InterPro" id="IPR039421">
    <property type="entry name" value="Type_1_exporter"/>
</dbReference>
<dbReference type="SUPFAM" id="SSF90123">
    <property type="entry name" value="ABC transporter transmembrane region"/>
    <property type="match status" value="1"/>
</dbReference>
<name>A0ABS8DEF5_9FIRM</name>
<keyword evidence="2 7" id="KW-0812">Transmembrane</keyword>
<evidence type="ECO:0000256" key="1">
    <source>
        <dbReference type="ARBA" id="ARBA00004651"/>
    </source>
</evidence>
<comment type="subcellular location">
    <subcellularLocation>
        <location evidence="1">Cell membrane</location>
        <topology evidence="1">Multi-pass membrane protein</topology>
    </subcellularLocation>
</comment>
<dbReference type="GO" id="GO:0005524">
    <property type="term" value="F:ATP binding"/>
    <property type="evidence" value="ECO:0007669"/>
    <property type="project" value="UniProtKB-KW"/>
</dbReference>
<dbReference type="InterPro" id="IPR003439">
    <property type="entry name" value="ABC_transporter-like_ATP-bd"/>
</dbReference>
<evidence type="ECO:0000256" key="5">
    <source>
        <dbReference type="ARBA" id="ARBA00022989"/>
    </source>
</evidence>
<dbReference type="PANTHER" id="PTHR43394">
    <property type="entry name" value="ATP-DEPENDENT PERMEASE MDL1, MITOCHONDRIAL"/>
    <property type="match status" value="1"/>
</dbReference>
<keyword evidence="11" id="KW-1185">Reference proteome</keyword>
<evidence type="ECO:0000259" key="8">
    <source>
        <dbReference type="PROSITE" id="PS50893"/>
    </source>
</evidence>
<dbReference type="PANTHER" id="PTHR43394:SF1">
    <property type="entry name" value="ATP-BINDING CASSETTE SUB-FAMILY B MEMBER 10, MITOCHONDRIAL"/>
    <property type="match status" value="1"/>
</dbReference>
<comment type="caution">
    <text evidence="10">The sequence shown here is derived from an EMBL/GenBank/DDBJ whole genome shotgun (WGS) entry which is preliminary data.</text>
</comment>
<dbReference type="PROSITE" id="PS50893">
    <property type="entry name" value="ABC_TRANSPORTER_2"/>
    <property type="match status" value="1"/>
</dbReference>
<feature type="transmembrane region" description="Helical" evidence="7">
    <location>
        <begin position="45"/>
        <end position="66"/>
    </location>
</feature>
<keyword evidence="3" id="KW-0547">Nucleotide-binding</keyword>
<dbReference type="Pfam" id="PF00664">
    <property type="entry name" value="ABC_membrane"/>
    <property type="match status" value="1"/>
</dbReference>
<dbReference type="InterPro" id="IPR011527">
    <property type="entry name" value="ABC1_TM_dom"/>
</dbReference>
<protein>
    <submittedName>
        <fullName evidence="10">ABC transporter ATP-binding protein/permease</fullName>
    </submittedName>
</protein>
<feature type="domain" description="ABC transmembrane type-1" evidence="9">
    <location>
        <begin position="74"/>
        <end position="288"/>
    </location>
</feature>
<dbReference type="Gene3D" id="1.20.1560.10">
    <property type="entry name" value="ABC transporter type 1, transmembrane domain"/>
    <property type="match status" value="1"/>
</dbReference>
<feature type="domain" description="ABC transporter" evidence="8">
    <location>
        <begin position="320"/>
        <end position="554"/>
    </location>
</feature>
<feature type="transmembrane region" description="Helical" evidence="7">
    <location>
        <begin position="7"/>
        <end position="25"/>
    </location>
</feature>
<keyword evidence="5 7" id="KW-1133">Transmembrane helix</keyword>
<feature type="transmembrane region" description="Helical" evidence="7">
    <location>
        <begin position="263"/>
        <end position="283"/>
    </location>
</feature>
<feature type="transmembrane region" description="Helical" evidence="7">
    <location>
        <begin position="141"/>
        <end position="162"/>
    </location>
</feature>
<dbReference type="Proteomes" id="UP001299546">
    <property type="component" value="Unassembled WGS sequence"/>
</dbReference>
<evidence type="ECO:0000256" key="2">
    <source>
        <dbReference type="ARBA" id="ARBA00022692"/>
    </source>
</evidence>
<dbReference type="SUPFAM" id="SSF52540">
    <property type="entry name" value="P-loop containing nucleoside triphosphate hydrolases"/>
    <property type="match status" value="1"/>
</dbReference>
<dbReference type="Gene3D" id="3.40.50.300">
    <property type="entry name" value="P-loop containing nucleotide triphosphate hydrolases"/>
    <property type="match status" value="1"/>
</dbReference>
<keyword evidence="4 10" id="KW-0067">ATP-binding</keyword>
<feature type="transmembrane region" description="Helical" evidence="7">
    <location>
        <begin position="225"/>
        <end position="251"/>
    </location>
</feature>
<evidence type="ECO:0000313" key="11">
    <source>
        <dbReference type="Proteomes" id="UP001299546"/>
    </source>
</evidence>
<feature type="transmembrane region" description="Helical" evidence="7">
    <location>
        <begin position="116"/>
        <end position="135"/>
    </location>
</feature>
<gene>
    <name evidence="10" type="ORF">LIZ65_05735</name>
</gene>
<keyword evidence="6 7" id="KW-0472">Membrane</keyword>